<feature type="domain" description="SP-RING-type" evidence="6">
    <location>
        <begin position="89"/>
        <end position="175"/>
    </location>
</feature>
<dbReference type="InterPro" id="IPR013083">
    <property type="entry name" value="Znf_RING/FYVE/PHD"/>
</dbReference>
<dbReference type="EMBL" id="AUPL01001370">
    <property type="protein sequence ID" value="ESL10889.1"/>
    <property type="molecule type" value="Genomic_DNA"/>
</dbReference>
<evidence type="ECO:0000313" key="7">
    <source>
        <dbReference type="EMBL" id="ESL10889.1"/>
    </source>
</evidence>
<dbReference type="PROSITE" id="PS51044">
    <property type="entry name" value="ZF_SP_RING"/>
    <property type="match status" value="1"/>
</dbReference>
<dbReference type="GO" id="GO:0061665">
    <property type="term" value="F:SUMO ligase activity"/>
    <property type="evidence" value="ECO:0007669"/>
    <property type="project" value="TreeGrafter"/>
</dbReference>
<dbReference type="AlphaFoldDB" id="A0A061J7M6"/>
<organism evidence="7 8">
    <name type="scientific">Trypanosoma rangeli SC58</name>
    <dbReference type="NCBI Taxonomy" id="429131"/>
    <lineage>
        <taxon>Eukaryota</taxon>
        <taxon>Discoba</taxon>
        <taxon>Euglenozoa</taxon>
        <taxon>Kinetoplastea</taxon>
        <taxon>Metakinetoplastina</taxon>
        <taxon>Trypanosomatida</taxon>
        <taxon>Trypanosomatidae</taxon>
        <taxon>Trypanosoma</taxon>
        <taxon>Herpetosoma</taxon>
    </lineage>
</organism>
<dbReference type="PANTHER" id="PTHR10782:SF96">
    <property type="entry name" value="SP-RING-TYPE DOMAIN-CONTAINING PROTEIN"/>
    <property type="match status" value="1"/>
</dbReference>
<evidence type="ECO:0000256" key="3">
    <source>
        <dbReference type="ARBA" id="ARBA00022833"/>
    </source>
</evidence>
<dbReference type="Proteomes" id="UP000031737">
    <property type="component" value="Unassembled WGS sequence"/>
</dbReference>
<keyword evidence="2 4" id="KW-0863">Zinc-finger</keyword>
<feature type="compositionally biased region" description="Low complexity" evidence="5">
    <location>
        <begin position="225"/>
        <end position="236"/>
    </location>
</feature>
<keyword evidence="3" id="KW-0862">Zinc</keyword>
<proteinExistence type="predicted"/>
<evidence type="ECO:0000313" key="8">
    <source>
        <dbReference type="Proteomes" id="UP000031737"/>
    </source>
</evidence>
<protein>
    <recommendedName>
        <fullName evidence="6">SP-RING-type domain-containing protein</fullName>
    </recommendedName>
</protein>
<dbReference type="CDD" id="cd16650">
    <property type="entry name" value="SP-RING_PIAS-like"/>
    <property type="match status" value="1"/>
</dbReference>
<dbReference type="GO" id="GO:0000785">
    <property type="term" value="C:chromatin"/>
    <property type="evidence" value="ECO:0007669"/>
    <property type="project" value="TreeGrafter"/>
</dbReference>
<dbReference type="PANTHER" id="PTHR10782">
    <property type="entry name" value="ZINC FINGER MIZ DOMAIN-CONTAINING PROTEIN"/>
    <property type="match status" value="1"/>
</dbReference>
<dbReference type="VEuPathDB" id="TriTrypDB:TRSC58_01370"/>
<name>A0A061J7M6_TRYRA</name>
<keyword evidence="1" id="KW-0479">Metal-binding</keyword>
<keyword evidence="8" id="KW-1185">Reference proteome</keyword>
<feature type="region of interest" description="Disordered" evidence="5">
    <location>
        <begin position="209"/>
        <end position="259"/>
    </location>
</feature>
<dbReference type="OrthoDB" id="27975at2759"/>
<dbReference type="InterPro" id="IPR004181">
    <property type="entry name" value="Znf_MIZ"/>
</dbReference>
<evidence type="ECO:0000256" key="1">
    <source>
        <dbReference type="ARBA" id="ARBA00022723"/>
    </source>
</evidence>
<sequence length="450" mass="50016">MPPRPATRGANRASNLWTNFLSSARDGAHAWGSREESDKAPRPNMLVSQTLLDVRQRILDEVKVSKSAGSKLRQAHRQRAWEMAFGQPGGDEVEVSTIEISLICPYSRVELRYPVRSRDCQHLQCCDLESWISLLDKYRSMRDPRAPCPVCEKRVAASTLQIDCWQLYVLSQMPPGTHMLVLHPDGGYRSGDASREQKKQQVTEVIESTQAPNEAGGNVSLTLFTDSASSTPTASDVRLARVKRERHSEDAPDPPSLGFPTTCSSLTHDNDDDDEVCVVHYVEPARMVRVLPSQVRLWVAHCPRCTRTLLKNEGGEVESCNECGLEREDWTLVRSFPGSSLSLELTRDGTLILSGADALAPHLIRAGFFRAIIVDGDGAAGPHTDAGIWYTTASLTRYELDFLEACCQRLACGETVKEMPFVPALFRIPRRRSARRESTFTQLTHPSLSG</sequence>
<gene>
    <name evidence="7" type="ORF">TRSC58_01370</name>
</gene>
<comment type="caution">
    <text evidence="7">The sequence shown here is derived from an EMBL/GenBank/DDBJ whole genome shotgun (WGS) entry which is preliminary data.</text>
</comment>
<evidence type="ECO:0000256" key="4">
    <source>
        <dbReference type="PROSITE-ProRule" id="PRU00452"/>
    </source>
</evidence>
<evidence type="ECO:0000256" key="2">
    <source>
        <dbReference type="ARBA" id="ARBA00022771"/>
    </source>
</evidence>
<reference evidence="7 8" key="1">
    <citation type="submission" date="2013-07" db="EMBL/GenBank/DDBJ databases">
        <authorList>
            <person name="Stoco P.H."/>
            <person name="Wagner G."/>
            <person name="Gerber A."/>
            <person name="Zaha A."/>
            <person name="Thompson C."/>
            <person name="Bartholomeu D.C."/>
            <person name="Luckemeyer D.D."/>
            <person name="Bahia D."/>
            <person name="Loreto E."/>
            <person name="Prestes E.B."/>
            <person name="Lima F.M."/>
            <person name="Rodrigues-Luiz G."/>
            <person name="Vallejo G.A."/>
            <person name="Filho J.F."/>
            <person name="Monteiro K.M."/>
            <person name="Tyler K.M."/>
            <person name="de Almeida L.G."/>
            <person name="Ortiz M.F."/>
            <person name="Siervo M.A."/>
            <person name="de Moraes M.H."/>
            <person name="Cunha O.L."/>
            <person name="Mendonca-Neto R."/>
            <person name="Silva R."/>
            <person name="Teixeira S.M."/>
            <person name="Murta S.M."/>
            <person name="Sincero T.C."/>
            <person name="Mendes T.A."/>
            <person name="Urmenyi T.P."/>
            <person name="Silva V.G."/>
            <person name="da Rocha W.D."/>
            <person name="Andersson B."/>
            <person name="Romanha A.J."/>
            <person name="Steindel M."/>
            <person name="de Vasconcelos A.T."/>
            <person name="Grisard E.C."/>
        </authorList>
    </citation>
    <scope>NUCLEOTIDE SEQUENCE [LARGE SCALE GENOMIC DNA]</scope>
    <source>
        <strain evidence="7 8">SC58</strain>
    </source>
</reference>
<dbReference type="GO" id="GO:0008270">
    <property type="term" value="F:zinc ion binding"/>
    <property type="evidence" value="ECO:0007669"/>
    <property type="project" value="UniProtKB-KW"/>
</dbReference>
<dbReference type="Gene3D" id="3.30.40.10">
    <property type="entry name" value="Zinc/RING finger domain, C3HC4 (zinc finger)"/>
    <property type="match status" value="1"/>
</dbReference>
<evidence type="ECO:0000259" key="6">
    <source>
        <dbReference type="PROSITE" id="PS51044"/>
    </source>
</evidence>
<dbReference type="Pfam" id="PF02891">
    <property type="entry name" value="zf-MIZ"/>
    <property type="match status" value="1"/>
</dbReference>
<dbReference type="GO" id="GO:0016925">
    <property type="term" value="P:protein sumoylation"/>
    <property type="evidence" value="ECO:0007669"/>
    <property type="project" value="TreeGrafter"/>
</dbReference>
<evidence type="ECO:0000256" key="5">
    <source>
        <dbReference type="SAM" id="MobiDB-lite"/>
    </source>
</evidence>
<accession>A0A061J7M6</accession>